<dbReference type="PANTHER" id="PTHR39452:SF1">
    <property type="entry name" value="CHEY-P PHOSPHATASE CHEX"/>
    <property type="match status" value="1"/>
</dbReference>
<dbReference type="InterPro" id="IPR038756">
    <property type="entry name" value="CheX-like"/>
</dbReference>
<dbReference type="InterPro" id="IPR028976">
    <property type="entry name" value="CheC-like_sf"/>
</dbReference>
<dbReference type="CDD" id="cd17906">
    <property type="entry name" value="CheX"/>
    <property type="match status" value="1"/>
</dbReference>
<feature type="domain" description="Chemotaxis phosphatase CheX-like" evidence="2">
    <location>
        <begin position="42"/>
        <end position="128"/>
    </location>
</feature>
<dbReference type="SUPFAM" id="SSF103039">
    <property type="entry name" value="CheC-like"/>
    <property type="match status" value="1"/>
</dbReference>
<evidence type="ECO:0000259" key="2">
    <source>
        <dbReference type="Pfam" id="PF13690"/>
    </source>
</evidence>
<dbReference type="InterPro" id="IPR028051">
    <property type="entry name" value="CheX-like_dom"/>
</dbReference>
<name>A0A2N1PP63_9BACT</name>
<accession>A0A2N1PP63</accession>
<proteinExistence type="predicted"/>
<dbReference type="EMBL" id="PGXC01000007">
    <property type="protein sequence ID" value="PKK90136.1"/>
    <property type="molecule type" value="Genomic_DNA"/>
</dbReference>
<dbReference type="Gene3D" id="3.40.1550.10">
    <property type="entry name" value="CheC-like"/>
    <property type="match status" value="1"/>
</dbReference>
<evidence type="ECO:0000256" key="1">
    <source>
        <dbReference type="ARBA" id="ARBA00022500"/>
    </source>
</evidence>
<dbReference type="Proteomes" id="UP000233256">
    <property type="component" value="Unassembled WGS sequence"/>
</dbReference>
<dbReference type="AlphaFoldDB" id="A0A2N1PP63"/>
<evidence type="ECO:0000313" key="4">
    <source>
        <dbReference type="Proteomes" id="UP000233256"/>
    </source>
</evidence>
<dbReference type="Pfam" id="PF13690">
    <property type="entry name" value="CheX"/>
    <property type="match status" value="1"/>
</dbReference>
<evidence type="ECO:0000313" key="3">
    <source>
        <dbReference type="EMBL" id="PKK90136.1"/>
    </source>
</evidence>
<dbReference type="GO" id="GO:0006935">
    <property type="term" value="P:chemotaxis"/>
    <property type="evidence" value="ECO:0007669"/>
    <property type="project" value="UniProtKB-KW"/>
</dbReference>
<dbReference type="PANTHER" id="PTHR39452">
    <property type="entry name" value="CHEY-P PHOSPHATASE CHEX"/>
    <property type="match status" value="1"/>
</dbReference>
<gene>
    <name evidence="3" type="ORF">CVV64_10425</name>
</gene>
<comment type="caution">
    <text evidence="3">The sequence shown here is derived from an EMBL/GenBank/DDBJ whole genome shotgun (WGS) entry which is preliminary data.</text>
</comment>
<protein>
    <recommendedName>
        <fullName evidence="2">Chemotaxis phosphatase CheX-like domain-containing protein</fullName>
    </recommendedName>
</protein>
<reference evidence="3 4" key="1">
    <citation type="journal article" date="2017" name="ISME J.">
        <title>Potential for microbial H2 and metal transformations associated with novel bacteria and archaea in deep terrestrial subsurface sediments.</title>
        <authorList>
            <person name="Hernsdorf A.W."/>
            <person name="Amano Y."/>
            <person name="Miyakawa K."/>
            <person name="Ise K."/>
            <person name="Suzuki Y."/>
            <person name="Anantharaman K."/>
            <person name="Probst A."/>
            <person name="Burstein D."/>
            <person name="Thomas B.C."/>
            <person name="Banfield J.F."/>
        </authorList>
    </citation>
    <scope>NUCLEOTIDE SEQUENCE [LARGE SCALE GENOMIC DNA]</scope>
    <source>
        <strain evidence="3">HGW-Wallbacteria-1</strain>
    </source>
</reference>
<organism evidence="3 4">
    <name type="scientific">Candidatus Wallbacteria bacterium HGW-Wallbacteria-1</name>
    <dbReference type="NCBI Taxonomy" id="2013854"/>
    <lineage>
        <taxon>Bacteria</taxon>
        <taxon>Candidatus Walliibacteriota</taxon>
    </lineage>
</organism>
<keyword evidence="1" id="KW-0145">Chemotaxis</keyword>
<sequence length="152" mass="16258">MKVEFVNPFIKSTLDVLKQVASLEPTKDKVFLMNDGFEANGIAALVGLTGKVNGQVVLSMDTEFAKHVVSQMLGGQPVRFVNKVVESGIGELSSIILGNASSILSTQGYPCKASPPVLAVGDKVRFSTIELPMIVVDFSSPHGQLHIYLAIK</sequence>